<dbReference type="InterPro" id="IPR000330">
    <property type="entry name" value="SNF2_N"/>
</dbReference>
<keyword evidence="1" id="KW-0547">Nucleotide-binding</keyword>
<dbReference type="AlphaFoldDB" id="A0A8J6BYN2"/>
<reference evidence="9" key="1">
    <citation type="journal article" date="2021" name="bioRxiv">
        <title>Whole Genome Assembly and Annotation of Northern Wild Rice, Zizania palustris L., Supports a Whole Genome Duplication in the Zizania Genus.</title>
        <authorList>
            <person name="Haas M."/>
            <person name="Kono T."/>
            <person name="Macchietto M."/>
            <person name="Millas R."/>
            <person name="McGilp L."/>
            <person name="Shao M."/>
            <person name="Duquette J."/>
            <person name="Hirsch C.N."/>
            <person name="Kimball J."/>
        </authorList>
    </citation>
    <scope>NUCLEOTIDE SEQUENCE</scope>
    <source>
        <tissue evidence="9">Fresh leaf tissue</tissue>
    </source>
</reference>
<dbReference type="GO" id="GO:0016787">
    <property type="term" value="F:hydrolase activity"/>
    <property type="evidence" value="ECO:0007669"/>
    <property type="project" value="UniProtKB-KW"/>
</dbReference>
<feature type="domain" description="Helicase ATP-binding" evidence="6">
    <location>
        <begin position="223"/>
        <end position="395"/>
    </location>
</feature>
<evidence type="ECO:0000256" key="1">
    <source>
        <dbReference type="ARBA" id="ARBA00022741"/>
    </source>
</evidence>
<dbReference type="PROSITE" id="PS51467">
    <property type="entry name" value="HARP"/>
    <property type="match status" value="1"/>
</dbReference>
<dbReference type="PANTHER" id="PTHR45766:SF3">
    <property type="entry name" value="DNA ANNEALING HELICASE AND ENDONUCLEASE ZRANB3"/>
    <property type="match status" value="1"/>
</dbReference>
<keyword evidence="4" id="KW-0067">ATP-binding</keyword>
<dbReference type="Pfam" id="PF00271">
    <property type="entry name" value="Helicase_C"/>
    <property type="match status" value="1"/>
</dbReference>
<dbReference type="EMBL" id="JAAALK010000079">
    <property type="protein sequence ID" value="KAG8099269.1"/>
    <property type="molecule type" value="Genomic_DNA"/>
</dbReference>
<dbReference type="GO" id="GO:0005524">
    <property type="term" value="F:ATP binding"/>
    <property type="evidence" value="ECO:0007669"/>
    <property type="project" value="UniProtKB-KW"/>
</dbReference>
<evidence type="ECO:0008006" key="11">
    <source>
        <dbReference type="Google" id="ProtNLM"/>
    </source>
</evidence>
<reference evidence="9" key="2">
    <citation type="submission" date="2021-02" db="EMBL/GenBank/DDBJ databases">
        <authorList>
            <person name="Kimball J.A."/>
            <person name="Haas M.W."/>
            <person name="Macchietto M."/>
            <person name="Kono T."/>
            <person name="Duquette J."/>
            <person name="Shao M."/>
        </authorList>
    </citation>
    <scope>NUCLEOTIDE SEQUENCE</scope>
    <source>
        <tissue evidence="9">Fresh leaf tissue</tissue>
    </source>
</reference>
<gene>
    <name evidence="9" type="ORF">GUJ93_ZPchr0013g36495</name>
</gene>
<dbReference type="InterPro" id="IPR001650">
    <property type="entry name" value="Helicase_C-like"/>
</dbReference>
<feature type="compositionally biased region" description="Polar residues" evidence="5">
    <location>
        <begin position="666"/>
        <end position="679"/>
    </location>
</feature>
<dbReference type="SMART" id="SM00487">
    <property type="entry name" value="DEXDc"/>
    <property type="match status" value="1"/>
</dbReference>
<evidence type="ECO:0000313" key="9">
    <source>
        <dbReference type="EMBL" id="KAG8099269.1"/>
    </source>
</evidence>
<sequence>MAGLGGGGWGGYDDDDWGLSAEQLDQLERDAYRKLAERKASSSAASTAPATSPLPSSARAPGAAAYSPIKNGHPASRASLESRFGKVESLSPSRLNQPNVSGNAVNSQGNLSKASVHLFLHSTGVIAAKFQYHQKLVDAFHKVPRASWNGKERVWMFPPSSLSKAEEVLNAIPGIVVEVQKVDPLVKRALSAALAARDLRDLYDKIPADVESKLMPFQREGVRFALQHGARILIADEMGLGKTLQAIAVASCLHDAWPVLVISPSSLRLHWASMIQHWLNIPTEDILVVLPQMGGSNKTGFRLVYSNTKGDFHLDGVFNVISYDVVPKIQSTLLDLDFRIVIADESHFLKNAQAKRTITSLPILQKAQYVVLLSGTPALSRPIELFTQLQALYPTVYKNVNEYGDRYCKGGFFGMYQGASNHEELHNLMKATVMIRRLKKDVLSQLPVKRRQQVFLDLSEKEMRHIRALFLELEAVKIKFQSCDSKETMDSLKFAQKNLINKIYNDSAEAKIPAVLDYLGTVIEADCKFLIFAHHQSMIEAIHKYLLKKKVKCIRIDGQTPVAVRQTSVTDFQNKDDIKAAVLSIKAGGVGLTLTAASTVIFAELSWTPGDIIQAEDRAHRIGQVSSVNIYYLLANDTVDDIIWDVVQGKLENLGQMLDGQEKTLDVSQSESRPSPSKQKTLDSYLKRCSNSTDSQPEAKNPSGVQVSSPAGCCDPLLGAHEAMSRKNLSPMATTAPLKDAEQAITSDYIGGDALDDLLSKLIRSVEVAKASSRDGLPEKIWMKRQFAVGVNDVTRVLERMPAAVATAASHSDHCSSKAMCKGKAPSVPLQVVLVAADCNPKWLTKHIPTLASTRQVPVLCLKDNKGSSLRLGQVVNVRTALAIGVKARGSIINKAIDQVLKTADQVADES</sequence>
<dbReference type="SMART" id="SM00490">
    <property type="entry name" value="HELICc"/>
    <property type="match status" value="1"/>
</dbReference>
<protein>
    <recommendedName>
        <fullName evidence="11">SWI/SNF-related matrix-associated actin-dependent regulator of chromatin subfamily A-like protein 1</fullName>
    </recommendedName>
</protein>
<keyword evidence="3" id="KW-0347">Helicase</keyword>
<dbReference type="Proteomes" id="UP000729402">
    <property type="component" value="Unassembled WGS sequence"/>
</dbReference>
<dbReference type="InterPro" id="IPR014001">
    <property type="entry name" value="Helicase_ATP-bd"/>
</dbReference>
<accession>A0A8J6BYN2</accession>
<evidence type="ECO:0000313" key="10">
    <source>
        <dbReference type="Proteomes" id="UP000729402"/>
    </source>
</evidence>
<organism evidence="9 10">
    <name type="scientific">Zizania palustris</name>
    <name type="common">Northern wild rice</name>
    <dbReference type="NCBI Taxonomy" id="103762"/>
    <lineage>
        <taxon>Eukaryota</taxon>
        <taxon>Viridiplantae</taxon>
        <taxon>Streptophyta</taxon>
        <taxon>Embryophyta</taxon>
        <taxon>Tracheophyta</taxon>
        <taxon>Spermatophyta</taxon>
        <taxon>Magnoliopsida</taxon>
        <taxon>Liliopsida</taxon>
        <taxon>Poales</taxon>
        <taxon>Poaceae</taxon>
        <taxon>BOP clade</taxon>
        <taxon>Oryzoideae</taxon>
        <taxon>Oryzeae</taxon>
        <taxon>Zizaniinae</taxon>
        <taxon>Zizania</taxon>
    </lineage>
</organism>
<feature type="compositionally biased region" description="Polar residues" evidence="5">
    <location>
        <begin position="689"/>
        <end position="709"/>
    </location>
</feature>
<feature type="region of interest" description="Disordered" evidence="5">
    <location>
        <begin position="662"/>
        <end position="710"/>
    </location>
</feature>
<comment type="caution">
    <text evidence="9">The sequence shown here is derived from an EMBL/GenBank/DDBJ whole genome shotgun (WGS) entry which is preliminary data.</text>
</comment>
<evidence type="ECO:0000259" key="7">
    <source>
        <dbReference type="PROSITE" id="PS51194"/>
    </source>
</evidence>
<dbReference type="GO" id="GO:0006281">
    <property type="term" value="P:DNA repair"/>
    <property type="evidence" value="ECO:0007669"/>
    <property type="project" value="TreeGrafter"/>
</dbReference>
<feature type="region of interest" description="Disordered" evidence="5">
    <location>
        <begin position="34"/>
        <end position="80"/>
    </location>
</feature>
<dbReference type="InterPro" id="IPR049730">
    <property type="entry name" value="SNF2/RAD54-like_C"/>
</dbReference>
<proteinExistence type="predicted"/>
<dbReference type="CDD" id="cd18793">
    <property type="entry name" value="SF2_C_SNF"/>
    <property type="match status" value="1"/>
</dbReference>
<dbReference type="FunFam" id="3.40.50.10810:FF:000044">
    <property type="entry name" value="Chromatin remodeling factor18"/>
    <property type="match status" value="1"/>
</dbReference>
<dbReference type="PROSITE" id="PS51192">
    <property type="entry name" value="HELICASE_ATP_BIND_1"/>
    <property type="match status" value="1"/>
</dbReference>
<dbReference type="PANTHER" id="PTHR45766">
    <property type="entry name" value="DNA ANNEALING HELICASE AND ENDONUCLEASE ZRANB3 FAMILY MEMBER"/>
    <property type="match status" value="1"/>
</dbReference>
<keyword evidence="10" id="KW-1185">Reference proteome</keyword>
<dbReference type="OrthoDB" id="2801544at2759"/>
<dbReference type="InterPro" id="IPR010003">
    <property type="entry name" value="HARP_dom"/>
</dbReference>
<feature type="domain" description="Helicase C-terminal" evidence="7">
    <location>
        <begin position="515"/>
        <end position="666"/>
    </location>
</feature>
<evidence type="ECO:0000259" key="8">
    <source>
        <dbReference type="PROSITE" id="PS51467"/>
    </source>
</evidence>
<feature type="compositionally biased region" description="Low complexity" evidence="5">
    <location>
        <begin position="41"/>
        <end position="61"/>
    </location>
</feature>
<dbReference type="FunFam" id="3.40.50.300:FF:001501">
    <property type="entry name" value="Chromatin remodeling factor18"/>
    <property type="match status" value="1"/>
</dbReference>
<keyword evidence="2" id="KW-0378">Hydrolase</keyword>
<dbReference type="GO" id="GO:0043596">
    <property type="term" value="C:nuclear replication fork"/>
    <property type="evidence" value="ECO:0007669"/>
    <property type="project" value="TreeGrafter"/>
</dbReference>
<evidence type="ECO:0000256" key="4">
    <source>
        <dbReference type="ARBA" id="ARBA00022840"/>
    </source>
</evidence>
<dbReference type="Pfam" id="PF00176">
    <property type="entry name" value="SNF2-rel_dom"/>
    <property type="match status" value="1"/>
</dbReference>
<evidence type="ECO:0000256" key="2">
    <source>
        <dbReference type="ARBA" id="ARBA00022801"/>
    </source>
</evidence>
<dbReference type="GO" id="GO:0004386">
    <property type="term" value="F:helicase activity"/>
    <property type="evidence" value="ECO:0007669"/>
    <property type="project" value="UniProtKB-KW"/>
</dbReference>
<name>A0A8J6BYN2_ZIZPA</name>
<dbReference type="PROSITE" id="PS51194">
    <property type="entry name" value="HELICASE_CTER"/>
    <property type="match status" value="1"/>
</dbReference>
<evidence type="ECO:0000256" key="3">
    <source>
        <dbReference type="ARBA" id="ARBA00022806"/>
    </source>
</evidence>
<dbReference type="GO" id="GO:0031297">
    <property type="term" value="P:replication fork processing"/>
    <property type="evidence" value="ECO:0007669"/>
    <property type="project" value="TreeGrafter"/>
</dbReference>
<dbReference type="GO" id="GO:0004520">
    <property type="term" value="F:DNA endonuclease activity"/>
    <property type="evidence" value="ECO:0007669"/>
    <property type="project" value="TreeGrafter"/>
</dbReference>
<evidence type="ECO:0000256" key="5">
    <source>
        <dbReference type="SAM" id="MobiDB-lite"/>
    </source>
</evidence>
<evidence type="ECO:0000259" key="6">
    <source>
        <dbReference type="PROSITE" id="PS51192"/>
    </source>
</evidence>
<feature type="domain" description="HARP" evidence="8">
    <location>
        <begin position="110"/>
        <end position="184"/>
    </location>
</feature>
<dbReference type="CDD" id="cd18010">
    <property type="entry name" value="DEXHc_HARP_SMARCAL1"/>
    <property type="match status" value="1"/>
</dbReference>